<keyword evidence="3" id="KW-1185">Reference proteome</keyword>
<name>A0AAN9RUC7_PSOTE</name>
<gene>
    <name evidence="2" type="ORF">VNO78_29149</name>
</gene>
<protein>
    <submittedName>
        <fullName evidence="2">Uncharacterized protein</fullName>
    </submittedName>
</protein>
<evidence type="ECO:0000256" key="1">
    <source>
        <dbReference type="SAM" id="MobiDB-lite"/>
    </source>
</evidence>
<evidence type="ECO:0000313" key="2">
    <source>
        <dbReference type="EMBL" id="KAK7383470.1"/>
    </source>
</evidence>
<proteinExistence type="predicted"/>
<dbReference type="EMBL" id="JAYMYS010000008">
    <property type="protein sequence ID" value="KAK7383470.1"/>
    <property type="molecule type" value="Genomic_DNA"/>
</dbReference>
<feature type="region of interest" description="Disordered" evidence="1">
    <location>
        <begin position="28"/>
        <end position="47"/>
    </location>
</feature>
<evidence type="ECO:0000313" key="3">
    <source>
        <dbReference type="Proteomes" id="UP001386955"/>
    </source>
</evidence>
<dbReference type="Proteomes" id="UP001386955">
    <property type="component" value="Unassembled WGS sequence"/>
</dbReference>
<dbReference type="AlphaFoldDB" id="A0AAN9RUC7"/>
<sequence length="340" mass="36359">MSSGDFSPAKRSSNYSFLHEDLESVLAKGDDENINSNKAEWENDSEEWLDEEAKETIACLAERFHVKEKVVSNFNVVSSSIAINLGTEIGVCLGDSIINMHSSNHKGSGTGQEVNYGVNHAKDVLQRGGTDSCMKQAEVDIQGPNNEAAVANQLNALGNMGLDKLAVQIHLAYRKFQAQKLRNLASISSAINLLFQTVSSKLDGASSSHVAALAGSSSFKNHEPVNIAEFDSAGSPNAAVLEGSSSRSQPVANKGCELIFKNSELVNVNNTDGLTQASVELDYDLSPNEVNFVPQIRLSGSAGMCEGEDSLVSLPIVCGVVENGQVLMIIVWIRKTKKGS</sequence>
<comment type="caution">
    <text evidence="2">The sequence shown here is derived from an EMBL/GenBank/DDBJ whole genome shotgun (WGS) entry which is preliminary data.</text>
</comment>
<accession>A0AAN9RUC7</accession>
<reference evidence="2 3" key="1">
    <citation type="submission" date="2024-01" db="EMBL/GenBank/DDBJ databases">
        <title>The genomes of 5 underutilized Papilionoideae crops provide insights into root nodulation and disease resistanc.</title>
        <authorList>
            <person name="Jiang F."/>
        </authorList>
    </citation>
    <scope>NUCLEOTIDE SEQUENCE [LARGE SCALE GENOMIC DNA]</scope>
    <source>
        <strain evidence="2">DUOXIRENSHENG_FW03</strain>
        <tissue evidence="2">Leaves</tissue>
    </source>
</reference>
<organism evidence="2 3">
    <name type="scientific">Psophocarpus tetragonolobus</name>
    <name type="common">Winged bean</name>
    <name type="synonym">Dolichos tetragonolobus</name>
    <dbReference type="NCBI Taxonomy" id="3891"/>
    <lineage>
        <taxon>Eukaryota</taxon>
        <taxon>Viridiplantae</taxon>
        <taxon>Streptophyta</taxon>
        <taxon>Embryophyta</taxon>
        <taxon>Tracheophyta</taxon>
        <taxon>Spermatophyta</taxon>
        <taxon>Magnoliopsida</taxon>
        <taxon>eudicotyledons</taxon>
        <taxon>Gunneridae</taxon>
        <taxon>Pentapetalae</taxon>
        <taxon>rosids</taxon>
        <taxon>fabids</taxon>
        <taxon>Fabales</taxon>
        <taxon>Fabaceae</taxon>
        <taxon>Papilionoideae</taxon>
        <taxon>50 kb inversion clade</taxon>
        <taxon>NPAAA clade</taxon>
        <taxon>indigoferoid/millettioid clade</taxon>
        <taxon>Phaseoleae</taxon>
        <taxon>Psophocarpus</taxon>
    </lineage>
</organism>